<feature type="region of interest" description="Disordered" evidence="2">
    <location>
        <begin position="241"/>
        <end position="290"/>
    </location>
</feature>
<dbReference type="InterPro" id="IPR007590">
    <property type="entry name" value="Saf4/Yju2"/>
</dbReference>
<dbReference type="AlphaFoldDB" id="A0A5M6BPN6"/>
<dbReference type="OrthoDB" id="360327at2759"/>
<dbReference type="RefSeq" id="XP_031857635.1">
    <property type="nucleotide sequence ID" value="XM_032008084.1"/>
</dbReference>
<sequence>MQGFNRYIPPDYDPKNHSTLNSAAGKKHALGNRAKDIDKGILIVRFELPFNIWCGSCNAHLGAGVRYNAQKRKVGNYFSTPIYAFRCKCHLCSGWFEIRTDPKNAAYVVEEGARKKDEDWNPEENGGFAVHDTEAPSAAEPPADPFAAVEKTIDQATWAKRGTSRLTELTTASDRLSGDPYRVSTALRRKFREEKKVMLEKQGRDDDLRLKYGLGEEVDLGDEVIERGREMWIVGRERKGLSVEDDKKDGEGSSARSVRVEVGTPPTVRGKGKGRANDIGSGAGGGSSPSLAQVLRKQTIKKYDPFSSAVEAFVSTTTTSPSSVQLADGMKVRGKIKDQNLLVGGVKIVKVKETAQPQVVGSQGLGGGLLAGYGSD</sequence>
<proteinExistence type="inferred from homology"/>
<comment type="similarity">
    <text evidence="1">Belongs to the CWC16 family.</text>
</comment>
<feature type="compositionally biased region" description="Basic and acidic residues" evidence="2">
    <location>
        <begin position="241"/>
        <end position="251"/>
    </location>
</feature>
<evidence type="ECO:0000313" key="3">
    <source>
        <dbReference type="EMBL" id="WWD20247.1"/>
    </source>
</evidence>
<dbReference type="PANTHER" id="PTHR12111:SF2">
    <property type="entry name" value="SPLICING FACTOR YJU2B-RELATED"/>
    <property type="match status" value="1"/>
</dbReference>
<feature type="region of interest" description="Disordered" evidence="2">
    <location>
        <begin position="116"/>
        <end position="143"/>
    </location>
</feature>
<dbReference type="GeneID" id="43592256"/>
<evidence type="ECO:0000256" key="1">
    <source>
        <dbReference type="ARBA" id="ARBA00005595"/>
    </source>
</evidence>
<reference evidence="3" key="1">
    <citation type="submission" date="2017-08" db="EMBL/GenBank/DDBJ databases">
        <authorList>
            <person name="Cuomo C."/>
            <person name="Billmyre B."/>
            <person name="Heitman J."/>
        </authorList>
    </citation>
    <scope>NUCLEOTIDE SEQUENCE</scope>
    <source>
        <strain evidence="3">CBS 12478</strain>
    </source>
</reference>
<evidence type="ECO:0000256" key="2">
    <source>
        <dbReference type="SAM" id="MobiDB-lite"/>
    </source>
</evidence>
<dbReference type="GO" id="GO:0071014">
    <property type="term" value="C:post-mRNA release spliceosomal complex"/>
    <property type="evidence" value="ECO:0007669"/>
    <property type="project" value="TreeGrafter"/>
</dbReference>
<reference evidence="3" key="2">
    <citation type="submission" date="2024-01" db="EMBL/GenBank/DDBJ databases">
        <title>Comparative genomics of Cryptococcus and Kwoniella reveals pathogenesis evolution and contrasting modes of karyotype evolution via chromosome fusion or intercentromeric recombination.</title>
        <authorList>
            <person name="Coelho M.A."/>
            <person name="David-Palma M."/>
            <person name="Shea T."/>
            <person name="Bowers K."/>
            <person name="McGinley-Smith S."/>
            <person name="Mohammad A.W."/>
            <person name="Gnirke A."/>
            <person name="Yurkov A.M."/>
            <person name="Nowrousian M."/>
            <person name="Sun S."/>
            <person name="Cuomo C.A."/>
            <person name="Heitman J."/>
        </authorList>
    </citation>
    <scope>NUCLEOTIDE SEQUENCE</scope>
    <source>
        <strain evidence="3">CBS 12478</strain>
    </source>
</reference>
<accession>A0A5M6BPN6</accession>
<dbReference type="EMBL" id="CP144058">
    <property type="protein sequence ID" value="WWD20247.1"/>
    <property type="molecule type" value="Genomic_DNA"/>
</dbReference>
<dbReference type="GO" id="GO:0005684">
    <property type="term" value="C:U2-type spliceosomal complex"/>
    <property type="evidence" value="ECO:0007669"/>
    <property type="project" value="TreeGrafter"/>
</dbReference>
<protein>
    <submittedName>
        <fullName evidence="3">Uncharacterized protein</fullName>
    </submittedName>
</protein>
<dbReference type="Proteomes" id="UP000322225">
    <property type="component" value="Chromosome 8"/>
</dbReference>
<dbReference type="KEGG" id="ksn:43592256"/>
<gene>
    <name evidence="3" type="ORF">CI109_104723</name>
</gene>
<keyword evidence="4" id="KW-1185">Reference proteome</keyword>
<evidence type="ECO:0000313" key="4">
    <source>
        <dbReference type="Proteomes" id="UP000322225"/>
    </source>
</evidence>
<organism evidence="3 4">
    <name type="scientific">Kwoniella shandongensis</name>
    <dbReference type="NCBI Taxonomy" id="1734106"/>
    <lineage>
        <taxon>Eukaryota</taxon>
        <taxon>Fungi</taxon>
        <taxon>Dikarya</taxon>
        <taxon>Basidiomycota</taxon>
        <taxon>Agaricomycotina</taxon>
        <taxon>Tremellomycetes</taxon>
        <taxon>Tremellales</taxon>
        <taxon>Cryptococcaceae</taxon>
        <taxon>Kwoniella</taxon>
    </lineage>
</organism>
<dbReference type="GO" id="GO:0000398">
    <property type="term" value="P:mRNA splicing, via spliceosome"/>
    <property type="evidence" value="ECO:0007669"/>
    <property type="project" value="InterPro"/>
</dbReference>
<name>A0A5M6BPN6_9TREE</name>
<dbReference type="PANTHER" id="PTHR12111">
    <property type="entry name" value="SPLICING FACTOR YJU2"/>
    <property type="match status" value="1"/>
</dbReference>
<dbReference type="Pfam" id="PF04502">
    <property type="entry name" value="Saf4_Yju2"/>
    <property type="match status" value="1"/>
</dbReference>